<feature type="transmembrane region" description="Helical" evidence="2">
    <location>
        <begin position="54"/>
        <end position="78"/>
    </location>
</feature>
<evidence type="ECO:0000259" key="3">
    <source>
        <dbReference type="Pfam" id="PF20684"/>
    </source>
</evidence>
<dbReference type="AlphaFoldDB" id="A0A8H6RVM4"/>
<keyword evidence="2" id="KW-0812">Transmembrane</keyword>
<proteinExistence type="predicted"/>
<feature type="transmembrane region" description="Helical" evidence="2">
    <location>
        <begin position="133"/>
        <end position="154"/>
    </location>
</feature>
<feature type="region of interest" description="Disordered" evidence="1">
    <location>
        <begin position="307"/>
        <end position="356"/>
    </location>
</feature>
<feature type="domain" description="Rhodopsin" evidence="3">
    <location>
        <begin position="39"/>
        <end position="149"/>
    </location>
</feature>
<keyword evidence="2" id="KW-0472">Membrane</keyword>
<feature type="domain" description="Rhodopsin" evidence="3">
    <location>
        <begin position="165"/>
        <end position="270"/>
    </location>
</feature>
<evidence type="ECO:0000256" key="1">
    <source>
        <dbReference type="SAM" id="MobiDB-lite"/>
    </source>
</evidence>
<evidence type="ECO:0000313" key="5">
    <source>
        <dbReference type="Proteomes" id="UP000660729"/>
    </source>
</evidence>
<dbReference type="PANTHER" id="PTHR39614:SF2">
    <property type="entry name" value="INTEGRAL MEMBRANE PROTEIN"/>
    <property type="match status" value="1"/>
</dbReference>
<evidence type="ECO:0000313" key="4">
    <source>
        <dbReference type="EMBL" id="KAF7198049.1"/>
    </source>
</evidence>
<accession>A0A8H6RVM4</accession>
<feature type="transmembrane region" description="Helical" evidence="2">
    <location>
        <begin position="246"/>
        <end position="270"/>
    </location>
</feature>
<dbReference type="Proteomes" id="UP000660729">
    <property type="component" value="Unassembled WGS sequence"/>
</dbReference>
<sequence length="377" mass="41717">MATAAPPWSTAITDDNHGPLLSIAASLMLVGMFMFLACRLYIRWPWRQLIGGDDWAIIIGSLLAFGQNIAVFQAIKYGLGRKFNAKSLELKTSLEQSILASDILSIMALTGSKLAVSLLILRLSSFKRHVLAARIITAFIILWGVTSTVGTGVIRSNFRLGPKSGWIGVGTVSFIIEVALFLLPIYLVWNLQMKLSSKLTIVIGFAFRIPASVLTLLRILAVVSIIKGSENPDERTIDVFWEYLTPTVYTTIEMHYSLMAATIPCMHLFLKNFETGYLRTTADQIDPSSTKGGSQSDSYVLGSVGSRHLEKRQRKDSQRDSYGEQRTSRLFRADGVMTTSSVVHPDNITEAESTISDGSDKIILRQTVDVKWDDSKN</sequence>
<feature type="compositionally biased region" description="Basic and acidic residues" evidence="1">
    <location>
        <begin position="313"/>
        <end position="327"/>
    </location>
</feature>
<dbReference type="InterPro" id="IPR049326">
    <property type="entry name" value="Rhodopsin_dom_fungi"/>
</dbReference>
<protein>
    <recommendedName>
        <fullName evidence="3">Rhodopsin domain-containing protein</fullName>
    </recommendedName>
</protein>
<evidence type="ECO:0000256" key="2">
    <source>
        <dbReference type="SAM" id="Phobius"/>
    </source>
</evidence>
<reference evidence="4" key="1">
    <citation type="submission" date="2020-04" db="EMBL/GenBank/DDBJ databases">
        <title>Draft genome resource of the tomato pathogen Pseudocercospora fuligena.</title>
        <authorList>
            <person name="Zaccaron A."/>
        </authorList>
    </citation>
    <scope>NUCLEOTIDE SEQUENCE</scope>
    <source>
        <strain evidence="4">PF001</strain>
    </source>
</reference>
<dbReference type="OrthoDB" id="3897607at2759"/>
<organism evidence="4 5">
    <name type="scientific">Pseudocercospora fuligena</name>
    <dbReference type="NCBI Taxonomy" id="685502"/>
    <lineage>
        <taxon>Eukaryota</taxon>
        <taxon>Fungi</taxon>
        <taxon>Dikarya</taxon>
        <taxon>Ascomycota</taxon>
        <taxon>Pezizomycotina</taxon>
        <taxon>Dothideomycetes</taxon>
        <taxon>Dothideomycetidae</taxon>
        <taxon>Mycosphaerellales</taxon>
        <taxon>Mycosphaerellaceae</taxon>
        <taxon>Pseudocercospora</taxon>
    </lineage>
</organism>
<dbReference type="Pfam" id="PF20684">
    <property type="entry name" value="Fung_rhodopsin"/>
    <property type="match status" value="2"/>
</dbReference>
<feature type="transmembrane region" description="Helical" evidence="2">
    <location>
        <begin position="20"/>
        <end position="42"/>
    </location>
</feature>
<dbReference type="EMBL" id="JABCIY010000003">
    <property type="protein sequence ID" value="KAF7198049.1"/>
    <property type="molecule type" value="Genomic_DNA"/>
</dbReference>
<comment type="caution">
    <text evidence="4">The sequence shown here is derived from an EMBL/GenBank/DDBJ whole genome shotgun (WGS) entry which is preliminary data.</text>
</comment>
<feature type="transmembrane region" description="Helical" evidence="2">
    <location>
        <begin position="98"/>
        <end position="121"/>
    </location>
</feature>
<feature type="transmembrane region" description="Helical" evidence="2">
    <location>
        <begin position="166"/>
        <end position="189"/>
    </location>
</feature>
<dbReference type="PANTHER" id="PTHR39614">
    <property type="entry name" value="INTEGRAL MEMBRANE PROTEIN"/>
    <property type="match status" value="1"/>
</dbReference>
<name>A0A8H6RVM4_9PEZI</name>
<gene>
    <name evidence="4" type="ORF">HII31_00405</name>
</gene>
<keyword evidence="5" id="KW-1185">Reference proteome</keyword>
<feature type="transmembrane region" description="Helical" evidence="2">
    <location>
        <begin position="201"/>
        <end position="226"/>
    </location>
</feature>
<keyword evidence="2" id="KW-1133">Transmembrane helix</keyword>